<dbReference type="SUPFAM" id="SSF109604">
    <property type="entry name" value="HD-domain/PDEase-like"/>
    <property type="match status" value="1"/>
</dbReference>
<dbReference type="PANTHER" id="PTHR33525:SF3">
    <property type="entry name" value="RIBONUCLEASE Y"/>
    <property type="match status" value="1"/>
</dbReference>
<dbReference type="EMBL" id="BMED01000001">
    <property type="protein sequence ID" value="GGC58107.1"/>
    <property type="molecule type" value="Genomic_DNA"/>
</dbReference>
<gene>
    <name evidence="2" type="ORF">GCM10011396_01130</name>
</gene>
<dbReference type="AlphaFoldDB" id="A0A916U3B7"/>
<dbReference type="InterPro" id="IPR052340">
    <property type="entry name" value="RNase_Y/CdgJ"/>
</dbReference>
<dbReference type="InterPro" id="IPR013976">
    <property type="entry name" value="HDOD"/>
</dbReference>
<evidence type="ECO:0000259" key="1">
    <source>
        <dbReference type="PROSITE" id="PS51833"/>
    </source>
</evidence>
<organism evidence="2 3">
    <name type="scientific">Undibacterium terreum</name>
    <dbReference type="NCBI Taxonomy" id="1224302"/>
    <lineage>
        <taxon>Bacteria</taxon>
        <taxon>Pseudomonadati</taxon>
        <taxon>Pseudomonadota</taxon>
        <taxon>Betaproteobacteria</taxon>
        <taxon>Burkholderiales</taxon>
        <taxon>Oxalobacteraceae</taxon>
        <taxon>Undibacterium</taxon>
    </lineage>
</organism>
<comment type="caution">
    <text evidence="2">The sequence shown here is derived from an EMBL/GenBank/DDBJ whole genome shotgun (WGS) entry which is preliminary data.</text>
</comment>
<proteinExistence type="predicted"/>
<dbReference type="Proteomes" id="UP000637423">
    <property type="component" value="Unassembled WGS sequence"/>
</dbReference>
<dbReference type="PANTHER" id="PTHR33525">
    <property type="match status" value="1"/>
</dbReference>
<name>A0A916U3B7_9BURK</name>
<dbReference type="PROSITE" id="PS51833">
    <property type="entry name" value="HDOD"/>
    <property type="match status" value="1"/>
</dbReference>
<reference evidence="2" key="1">
    <citation type="journal article" date="2014" name="Int. J. Syst. Evol. Microbiol.">
        <title>Complete genome sequence of Corynebacterium casei LMG S-19264T (=DSM 44701T), isolated from a smear-ripened cheese.</title>
        <authorList>
            <consortium name="US DOE Joint Genome Institute (JGI-PGF)"/>
            <person name="Walter F."/>
            <person name="Albersmeier A."/>
            <person name="Kalinowski J."/>
            <person name="Ruckert C."/>
        </authorList>
    </citation>
    <scope>NUCLEOTIDE SEQUENCE</scope>
    <source>
        <strain evidence="2">CGMCC 1.10998</strain>
    </source>
</reference>
<protein>
    <recommendedName>
        <fullName evidence="1">HDOD domain-containing protein</fullName>
    </recommendedName>
</protein>
<dbReference type="RefSeq" id="WP_188564059.1">
    <property type="nucleotide sequence ID" value="NZ_BMED01000001.1"/>
</dbReference>
<keyword evidence="3" id="KW-1185">Reference proteome</keyword>
<reference evidence="2" key="2">
    <citation type="submission" date="2020-09" db="EMBL/GenBank/DDBJ databases">
        <authorList>
            <person name="Sun Q."/>
            <person name="Zhou Y."/>
        </authorList>
    </citation>
    <scope>NUCLEOTIDE SEQUENCE</scope>
    <source>
        <strain evidence="2">CGMCC 1.10998</strain>
    </source>
</reference>
<dbReference type="Gene3D" id="1.10.3210.10">
    <property type="entry name" value="Hypothetical protein af1432"/>
    <property type="match status" value="1"/>
</dbReference>
<evidence type="ECO:0000313" key="3">
    <source>
        <dbReference type="Proteomes" id="UP000637423"/>
    </source>
</evidence>
<dbReference type="Pfam" id="PF08668">
    <property type="entry name" value="HDOD"/>
    <property type="match status" value="1"/>
</dbReference>
<feature type="domain" description="HDOD" evidence="1">
    <location>
        <begin position="21"/>
        <end position="208"/>
    </location>
</feature>
<evidence type="ECO:0000313" key="2">
    <source>
        <dbReference type="EMBL" id="GGC58107.1"/>
    </source>
</evidence>
<accession>A0A916U3B7</accession>
<sequence>MDRLEIFRGIATEASKGDLTFPTNVNATLKLQQALEDPDCHIDAAAKMVMAEPLLSARTVAIANSAAYNRSNNEVTNVKVAVSRLGFRTLKSMVASVIVRQLNSKVTDPALKAKAAQLWEHSAHVAALAQVIAKRITKVDPDTAMFAGIVHEVGGFYLISRAEEFPGLLDGDPEDWVEYGEKLIGRGVLKKLGVPDGVMTAVEALWHGVRAMPPETLGDTLLLANDLARVVSPLHQKEGVTIKQTAAAINFEVEGGTLHSILEDAEEEIESLTAALLV</sequence>